<sequence precursor="true">MPFSRRSSYTLTLAVVAAMPAALFAAEMDSDIHDALWTCTMENGQSWQCDQPDRTNPLADQDTQTDLIVPAGPQQVSESSSATDTGSDTADLTPDLGPMQQISGAWLCEANASGGWSCLDNQHTTAPPAKQSSRGTASAALPVVNQDSDQPVIEDQAKKADLNDTRYAAQDWYPITGASKACYGVYIEPDSEIPSEADENLTVDADSSETQLGGLTRLEGNVELRQRGHFLRSDSAEVDQISNQITMNGNIQYREPGLLLRGSQAQTNAITGETVVSNADYVVHEQSLRGEAKRIIRLKDNRIRMEDSSYTTCPPNDESWKIASSSLVLDPNRGFGTARHATLKVADTPVFYFPYIEFPIDDLRHSGFLFPSLGYSNEDGLEVAAPYYFNLAPNYDDTLTPKVFTERGLLLENEFRHLNSYGQQALSTGLLIDDIQADRDRWLLGVDHTGSQGAWSSQVDYTAVSDDDYFDDLGSSLEVDRSTHLDQRAEATYSRKHWAATLRAHSYQTINDSKSPYQRMPQLQVTGNYGYELGQEVVFSYLADATRFDRKIDDLSGIDRVTGSRVHIQPAISVPMLWSWGYLTPKMSYWLSHYDLQDQVAGQDDKIDRATGVFSINSGLVFERQLDNYTQTFEPRLFTLYSQREDQQGIPDFDTAEADFSYQGLFRENRFTGLDKVSDNQQVSIGLSSALVRNDGSEVARVGLAQAYYFADRRVQLNGDTSVDTEHQSNFAAEAYWNPYSYLRLSVDTELDRSAFNPLESNFKVRYTPALNKVIGFSYRYREDLRSQAEISFIWPLSPEWTMMGRWQEDMENSQTPEALLGFEYASCCWKVRVAARKWIEDDSGGREDSAVFLQFILKGLGTVGGGTAALEDIIGFKEREENDDY</sequence>
<reference evidence="9" key="1">
    <citation type="submission" date="2021-04" db="EMBL/GenBank/DDBJ databases">
        <title>Oceanospirillales bacteria with DddD are important DMSP degraders in coastal seawater.</title>
        <authorList>
            <person name="Liu J."/>
        </authorList>
    </citation>
    <scope>NUCLEOTIDE SEQUENCE</scope>
    <source>
        <strain evidence="9">GY6</strain>
    </source>
</reference>
<dbReference type="InterPro" id="IPR020889">
    <property type="entry name" value="LipoPS_assembly_LptD"/>
</dbReference>
<evidence type="ECO:0000259" key="6">
    <source>
        <dbReference type="Pfam" id="PF03968"/>
    </source>
</evidence>
<dbReference type="Pfam" id="PF03968">
    <property type="entry name" value="LptD_N"/>
    <property type="match status" value="1"/>
</dbReference>
<comment type="similarity">
    <text evidence="4">Belongs to the LptD family.</text>
</comment>
<feature type="domain" description="LptD C-terminal" evidence="7">
    <location>
        <begin position="440"/>
        <end position="801"/>
    </location>
</feature>
<organism evidence="9 10">
    <name type="scientific">Amphritea atlantica</name>
    <dbReference type="NCBI Taxonomy" id="355243"/>
    <lineage>
        <taxon>Bacteria</taxon>
        <taxon>Pseudomonadati</taxon>
        <taxon>Pseudomonadota</taxon>
        <taxon>Gammaproteobacteria</taxon>
        <taxon>Oceanospirillales</taxon>
        <taxon>Oceanospirillaceae</taxon>
        <taxon>Amphritea</taxon>
    </lineage>
</organism>
<proteinExistence type="inferred from homology"/>
<evidence type="ECO:0000256" key="4">
    <source>
        <dbReference type="HAMAP-Rule" id="MF_01411"/>
    </source>
</evidence>
<comment type="subunit">
    <text evidence="4">Component of the lipopolysaccharide transport and assembly complex. Interacts with LptE and LptA.</text>
</comment>
<keyword evidence="1 4" id="KW-0732">Signal</keyword>
<dbReference type="Pfam" id="PF19838">
    <property type="entry name" value="LptD_2"/>
    <property type="match status" value="1"/>
</dbReference>
<accession>A0ABY5GTU5</accession>
<evidence type="ECO:0000259" key="8">
    <source>
        <dbReference type="Pfam" id="PF19838"/>
    </source>
</evidence>
<protein>
    <recommendedName>
        <fullName evidence="4">LPS-assembly protein LptD</fullName>
    </recommendedName>
</protein>
<keyword evidence="10" id="KW-1185">Reference proteome</keyword>
<dbReference type="HAMAP" id="MF_01411">
    <property type="entry name" value="LPS_assembly_LptD"/>
    <property type="match status" value="1"/>
</dbReference>
<keyword evidence="2 4" id="KW-0472">Membrane</keyword>
<evidence type="ECO:0000256" key="3">
    <source>
        <dbReference type="ARBA" id="ARBA00023237"/>
    </source>
</evidence>
<evidence type="ECO:0000256" key="2">
    <source>
        <dbReference type="ARBA" id="ARBA00023136"/>
    </source>
</evidence>
<feature type="domain" description="LPS-assembly protein LptD central" evidence="8">
    <location>
        <begin position="339"/>
        <end position="421"/>
    </location>
</feature>
<feature type="region of interest" description="Disordered" evidence="5">
    <location>
        <begin position="71"/>
        <end position="93"/>
    </location>
</feature>
<name>A0ABY5GTU5_9GAMM</name>
<dbReference type="EMBL" id="CP073344">
    <property type="protein sequence ID" value="UTW02687.1"/>
    <property type="molecule type" value="Genomic_DNA"/>
</dbReference>
<evidence type="ECO:0000256" key="5">
    <source>
        <dbReference type="SAM" id="MobiDB-lite"/>
    </source>
</evidence>
<dbReference type="InterPro" id="IPR007543">
    <property type="entry name" value="LptD_C"/>
</dbReference>
<feature type="chain" id="PRO_5044938166" description="LPS-assembly protein LptD" evidence="4">
    <location>
        <begin position="26"/>
        <end position="886"/>
    </location>
</feature>
<dbReference type="PANTHER" id="PTHR30189">
    <property type="entry name" value="LPS-ASSEMBLY PROTEIN"/>
    <property type="match status" value="1"/>
</dbReference>
<evidence type="ECO:0000256" key="1">
    <source>
        <dbReference type="ARBA" id="ARBA00022729"/>
    </source>
</evidence>
<dbReference type="Pfam" id="PF04453">
    <property type="entry name" value="LptD"/>
    <property type="match status" value="1"/>
</dbReference>
<evidence type="ECO:0000313" key="9">
    <source>
        <dbReference type="EMBL" id="UTW02687.1"/>
    </source>
</evidence>
<feature type="signal peptide" evidence="4">
    <location>
        <begin position="1"/>
        <end position="25"/>
    </location>
</feature>
<comment type="caution">
    <text evidence="4">Lacks conserved residue(s) required for the propagation of feature annotation.</text>
</comment>
<comment type="function">
    <text evidence="4">Together with LptE, is involved in the assembly of lipopolysaccharide (LPS) at the surface of the outer membrane.</text>
</comment>
<dbReference type="InterPro" id="IPR005653">
    <property type="entry name" value="OstA-like_N"/>
</dbReference>
<dbReference type="InterPro" id="IPR045659">
    <property type="entry name" value="LptD_2"/>
</dbReference>
<feature type="region of interest" description="Disordered" evidence="5">
    <location>
        <begin position="122"/>
        <end position="151"/>
    </location>
</feature>
<dbReference type="PANTHER" id="PTHR30189:SF1">
    <property type="entry name" value="LPS-ASSEMBLY PROTEIN LPTD"/>
    <property type="match status" value="1"/>
</dbReference>
<evidence type="ECO:0000313" key="10">
    <source>
        <dbReference type="Proteomes" id="UP001059950"/>
    </source>
</evidence>
<feature type="compositionally biased region" description="Polar residues" evidence="5">
    <location>
        <begin position="122"/>
        <end position="136"/>
    </location>
</feature>
<evidence type="ECO:0000259" key="7">
    <source>
        <dbReference type="Pfam" id="PF04453"/>
    </source>
</evidence>
<dbReference type="InterPro" id="IPR050218">
    <property type="entry name" value="LptD"/>
</dbReference>
<dbReference type="Proteomes" id="UP001059950">
    <property type="component" value="Chromosome"/>
</dbReference>
<feature type="domain" description="Organic solvent tolerance-like N-terminal" evidence="6">
    <location>
        <begin position="203"/>
        <end position="334"/>
    </location>
</feature>
<comment type="subcellular location">
    <subcellularLocation>
        <location evidence="4">Cell outer membrane</location>
    </subcellularLocation>
</comment>
<feature type="compositionally biased region" description="Low complexity" evidence="5">
    <location>
        <begin position="77"/>
        <end position="91"/>
    </location>
</feature>
<keyword evidence="3 4" id="KW-0998">Cell outer membrane</keyword>
<gene>
    <name evidence="4" type="primary">lptD</name>
    <name evidence="9" type="ORF">KDX31_15235</name>
</gene>